<evidence type="ECO:0000313" key="6">
    <source>
        <dbReference type="Proteomes" id="UP001524499"/>
    </source>
</evidence>
<evidence type="ECO:0000256" key="3">
    <source>
        <dbReference type="ARBA" id="ARBA00022801"/>
    </source>
</evidence>
<protein>
    <submittedName>
        <fullName evidence="5">Thermonuclease family protein</fullName>
    </submittedName>
</protein>
<evidence type="ECO:0000313" key="5">
    <source>
        <dbReference type="EMBL" id="MCQ8105949.1"/>
    </source>
</evidence>
<dbReference type="RefSeq" id="WP_256603987.1">
    <property type="nucleotide sequence ID" value="NZ_JANIBJ010000042.1"/>
</dbReference>
<dbReference type="SMART" id="SM00318">
    <property type="entry name" value="SNc"/>
    <property type="match status" value="1"/>
</dbReference>
<dbReference type="InterPro" id="IPR035437">
    <property type="entry name" value="SNase_OB-fold_sf"/>
</dbReference>
<keyword evidence="6" id="KW-1185">Reference proteome</keyword>
<evidence type="ECO:0000256" key="1">
    <source>
        <dbReference type="ARBA" id="ARBA00022722"/>
    </source>
</evidence>
<dbReference type="InterPro" id="IPR016071">
    <property type="entry name" value="Staphylococal_nuclease_OB-fold"/>
</dbReference>
<dbReference type="EMBL" id="JANIBJ010000042">
    <property type="protein sequence ID" value="MCQ8105949.1"/>
    <property type="molecule type" value="Genomic_DNA"/>
</dbReference>
<keyword evidence="3" id="KW-0378">Hydrolase</keyword>
<dbReference type="Gene3D" id="2.40.50.90">
    <property type="match status" value="1"/>
</dbReference>
<keyword evidence="1" id="KW-0540">Nuclease</keyword>
<comment type="caution">
    <text evidence="5">The sequence shown here is derived from an EMBL/GenBank/DDBJ whole genome shotgun (WGS) entry which is preliminary data.</text>
</comment>
<evidence type="ECO:0000259" key="4">
    <source>
        <dbReference type="PROSITE" id="PS50830"/>
    </source>
</evidence>
<name>A0ABT1TMG3_9GAMM</name>
<dbReference type="Pfam" id="PF00565">
    <property type="entry name" value="SNase"/>
    <property type="match status" value="1"/>
</dbReference>
<keyword evidence="2" id="KW-0255">Endonuclease</keyword>
<accession>A0ABT1TMG3</accession>
<organism evidence="5 6">
    <name type="scientific">Methylomonas subterranea</name>
    <dbReference type="NCBI Taxonomy" id="2952225"/>
    <lineage>
        <taxon>Bacteria</taxon>
        <taxon>Pseudomonadati</taxon>
        <taxon>Pseudomonadota</taxon>
        <taxon>Gammaproteobacteria</taxon>
        <taxon>Methylococcales</taxon>
        <taxon>Methylococcaceae</taxon>
        <taxon>Methylomonas</taxon>
    </lineage>
</organism>
<dbReference type="CDD" id="cd00175">
    <property type="entry name" value="SNc"/>
    <property type="match status" value="1"/>
</dbReference>
<feature type="domain" description="TNase-like" evidence="4">
    <location>
        <begin position="33"/>
        <end position="154"/>
    </location>
</feature>
<dbReference type="SUPFAM" id="SSF50199">
    <property type="entry name" value="Staphylococcal nuclease"/>
    <property type="match status" value="1"/>
</dbReference>
<reference evidence="5 6" key="1">
    <citation type="submission" date="2022-07" db="EMBL/GenBank/DDBJ databases">
        <title>Methylomonas rivi sp. nov., Methylomonas rosea sp. nov., Methylomonas aureus sp. nov. and Methylomonas subterranea sp. nov., four novel methanotrophs isolated from a freshwater creek and the deep terrestrial subsurface.</title>
        <authorList>
            <person name="Abin C."/>
            <person name="Sankaranarayanan K."/>
            <person name="Garner C."/>
            <person name="Sindelar R."/>
            <person name="Kotary K."/>
            <person name="Garner R."/>
            <person name="Barclay S."/>
            <person name="Lawson P."/>
            <person name="Krumholz L."/>
        </authorList>
    </citation>
    <scope>NUCLEOTIDE SEQUENCE [LARGE SCALE GENOMIC DNA]</scope>
    <source>
        <strain evidence="5 6">SURF-2</strain>
    </source>
</reference>
<dbReference type="PANTHER" id="PTHR12302:SF3">
    <property type="entry name" value="SERINE_THREONINE-PROTEIN KINASE 31"/>
    <property type="match status" value="1"/>
</dbReference>
<dbReference type="PROSITE" id="PS01123">
    <property type="entry name" value="TNASE_1"/>
    <property type="match status" value="1"/>
</dbReference>
<dbReference type="PROSITE" id="PS01284">
    <property type="entry name" value="TNASE_2"/>
    <property type="match status" value="1"/>
</dbReference>
<dbReference type="PANTHER" id="PTHR12302">
    <property type="entry name" value="EBNA2 BINDING PROTEIN P100"/>
    <property type="match status" value="1"/>
</dbReference>
<evidence type="ECO:0000256" key="2">
    <source>
        <dbReference type="ARBA" id="ARBA00022759"/>
    </source>
</evidence>
<dbReference type="PROSITE" id="PS50830">
    <property type="entry name" value="TNASE_3"/>
    <property type="match status" value="1"/>
</dbReference>
<proteinExistence type="predicted"/>
<gene>
    <name evidence="5" type="ORF">NP590_17710</name>
</gene>
<dbReference type="Proteomes" id="UP001524499">
    <property type="component" value="Unassembled WGS sequence"/>
</dbReference>
<dbReference type="InterPro" id="IPR002071">
    <property type="entry name" value="Thermonucl_AS"/>
</dbReference>
<sequence length="169" mass="19022">MVSGKILKEAFVKKIWFVALCLLILWTNAVLAENLSGKVVKIIDGDTVILLVSGNRQVKIRLAEIDTPESHQPYGQKAKQALAGLVFSKTITADVQTTDRYGRSVARVYAGSLDVNAELVRSGSAWVYRKYAKDSSLYELEAQAREDKKGLWALPESERTPPWEWRKRK</sequence>